<feature type="region of interest" description="Disordered" evidence="1">
    <location>
        <begin position="133"/>
        <end position="171"/>
    </location>
</feature>
<dbReference type="OMA" id="PSFHGIN"/>
<dbReference type="OrthoDB" id="529457at2759"/>
<keyword evidence="4" id="KW-1185">Reference proteome</keyword>
<sequence>MESAGILRSFHGVILPNQEPQFFSEKPVVALKTTSRGLLGRQGLISSSARQKGRIIKASEKTSALTSDSAAGLEKTAQGPVENRSVQKSTFPNGFEALVLNVCDETSIAELKLKVGSFEMHLKRDIGNTIAQISGAPGIESPTTAPPIPSEPMTESAPSIQPVVPQKSASTSSSPFANILSSKASKLASLEASGAKSYVLVSSPTVGTFRRGRTLKGKKQPPSCKEGDMIKEGQVIGYLDQFGNELPIKSDAAGEVLKLLFKDGEAVGYGDPLVAVLPSFHAIK</sequence>
<protein>
    <recommendedName>
        <fullName evidence="2">Lipoyl-binding domain-containing protein</fullName>
    </recommendedName>
</protein>
<feature type="domain" description="Lipoyl-binding" evidence="2">
    <location>
        <begin position="202"/>
        <end position="275"/>
    </location>
</feature>
<accession>A0A1R3L5F5</accession>
<dbReference type="CDD" id="cd06850">
    <property type="entry name" value="biotinyl_domain"/>
    <property type="match status" value="1"/>
</dbReference>
<dbReference type="Proteomes" id="UP000243459">
    <property type="component" value="Unassembled WGS sequence"/>
</dbReference>
<evidence type="ECO:0000259" key="2">
    <source>
        <dbReference type="Pfam" id="PF00364"/>
    </source>
</evidence>
<gene>
    <name evidence="3" type="ORF">A4U43_UnF10840</name>
</gene>
<dbReference type="EMBL" id="KV864094">
    <property type="protein sequence ID" value="ONK54835.1"/>
    <property type="molecule type" value="Genomic_DNA"/>
</dbReference>
<proteinExistence type="predicted"/>
<dbReference type="AlphaFoldDB" id="A0A1R3L5F5"/>
<evidence type="ECO:0000313" key="3">
    <source>
        <dbReference type="EMBL" id="ONK54835.1"/>
    </source>
</evidence>
<evidence type="ECO:0000256" key="1">
    <source>
        <dbReference type="SAM" id="MobiDB-lite"/>
    </source>
</evidence>
<dbReference type="Gramene" id="ONK54835">
    <property type="protein sequence ID" value="ONK54835"/>
    <property type="gene ID" value="A4U43_UnF10840"/>
</dbReference>
<evidence type="ECO:0000313" key="4">
    <source>
        <dbReference type="Proteomes" id="UP000243459"/>
    </source>
</evidence>
<reference evidence="4" key="1">
    <citation type="journal article" date="2017" name="Nat. Commun.">
        <title>The asparagus genome sheds light on the origin and evolution of a young Y chromosome.</title>
        <authorList>
            <person name="Harkess A."/>
            <person name="Zhou J."/>
            <person name="Xu C."/>
            <person name="Bowers J.E."/>
            <person name="Van der Hulst R."/>
            <person name="Ayyampalayam S."/>
            <person name="Mercati F."/>
            <person name="Riccardi P."/>
            <person name="McKain M.R."/>
            <person name="Kakrana A."/>
            <person name="Tang H."/>
            <person name="Ray J."/>
            <person name="Groenendijk J."/>
            <person name="Arikit S."/>
            <person name="Mathioni S.M."/>
            <person name="Nakano M."/>
            <person name="Shan H."/>
            <person name="Telgmann-Rauber A."/>
            <person name="Kanno A."/>
            <person name="Yue Z."/>
            <person name="Chen H."/>
            <person name="Li W."/>
            <person name="Chen Y."/>
            <person name="Xu X."/>
            <person name="Zhang Y."/>
            <person name="Luo S."/>
            <person name="Chen H."/>
            <person name="Gao J."/>
            <person name="Mao Z."/>
            <person name="Pires J.C."/>
            <person name="Luo M."/>
            <person name="Kudrna D."/>
            <person name="Wing R.A."/>
            <person name="Meyers B.C."/>
            <person name="Yi K."/>
            <person name="Kong H."/>
            <person name="Lavrijsen P."/>
            <person name="Sunseri F."/>
            <person name="Falavigna A."/>
            <person name="Ye Y."/>
            <person name="Leebens-Mack J.H."/>
            <person name="Chen G."/>
        </authorList>
    </citation>
    <scope>NUCLEOTIDE SEQUENCE [LARGE SCALE GENOMIC DNA]</scope>
    <source>
        <strain evidence="4">cv. DH0086</strain>
    </source>
</reference>
<dbReference type="PANTHER" id="PTHR47597">
    <property type="entry name" value="IS A MEMBER OF THE PF|00364 BIOTIN-REQUIRING ENZYMES FAMILY-RELATED"/>
    <property type="match status" value="1"/>
</dbReference>
<dbReference type="Gene3D" id="2.40.50.100">
    <property type="match status" value="1"/>
</dbReference>
<organism evidence="3 4">
    <name type="scientific">Asparagus officinalis</name>
    <name type="common">Garden asparagus</name>
    <dbReference type="NCBI Taxonomy" id="4686"/>
    <lineage>
        <taxon>Eukaryota</taxon>
        <taxon>Viridiplantae</taxon>
        <taxon>Streptophyta</taxon>
        <taxon>Embryophyta</taxon>
        <taxon>Tracheophyta</taxon>
        <taxon>Spermatophyta</taxon>
        <taxon>Magnoliopsida</taxon>
        <taxon>Liliopsida</taxon>
        <taxon>Asparagales</taxon>
        <taxon>Asparagaceae</taxon>
        <taxon>Asparagoideae</taxon>
        <taxon>Asparagus</taxon>
    </lineage>
</organism>
<name>A0A1R3L5F5_ASPOF</name>
<dbReference type="SUPFAM" id="SSF51230">
    <property type="entry name" value="Single hybrid motif"/>
    <property type="match status" value="1"/>
</dbReference>
<dbReference type="Pfam" id="PF00364">
    <property type="entry name" value="Biotin_lipoyl"/>
    <property type="match status" value="1"/>
</dbReference>
<feature type="region of interest" description="Disordered" evidence="1">
    <location>
        <begin position="66"/>
        <end position="85"/>
    </location>
</feature>
<dbReference type="PANTHER" id="PTHR47597:SF2">
    <property type="entry name" value="LIPOYL-BINDING DOMAIN-CONTAINING PROTEIN"/>
    <property type="match status" value="1"/>
</dbReference>
<dbReference type="InterPro" id="IPR053217">
    <property type="entry name" value="ACC_Biotin_Carrier"/>
</dbReference>
<dbReference type="InterPro" id="IPR011053">
    <property type="entry name" value="Single_hybrid_motif"/>
</dbReference>
<dbReference type="InterPro" id="IPR000089">
    <property type="entry name" value="Biotin_lipoyl"/>
</dbReference>